<protein>
    <recommendedName>
        <fullName evidence="1">Cellulose-binding Sde182 nucleoside hydrolase-like domain-containing protein</fullName>
    </recommendedName>
</protein>
<sequence length="346" mass="40356">MKNIYYIVLLILSLYGMSSCSKEIQQHHASGLERSRLMIITDINTTPFFEADEHALIYLLWHANIVRIESIIADKNRDEMDNRLNNILDQYASDFRNNNYGFQNNAYPSPRELSSKVVNDLDQATNTIIQTARKESEQPLYILVLGDMKLIKEALFLAPDIEQKIRLITIGSGIKSPEDDVCGNLNWNGWGRTEVFERFKNLWWIENDWAYKGISEGNLPKQMFSEVQQFGALGNYLSKSTQQKLVLDEALPIMYLLDPNIHRNHPEFGGWTGNYIKPFPVERPQYWIDRAETKKWNYKKPCQSWELADQVLLERKSVIVARREEMFSSLLMNLDQLYNNTYVPSE</sequence>
<dbReference type="AlphaFoldDB" id="D0PR22"/>
<dbReference type="InterPro" id="IPR011483">
    <property type="entry name" value="Sde182_NH-like"/>
</dbReference>
<dbReference type="Gene3D" id="3.90.245.10">
    <property type="entry name" value="Ribonucleoside hydrolase-like"/>
    <property type="match status" value="1"/>
</dbReference>
<proteinExistence type="predicted"/>
<name>D0PR22_9BACT</name>
<evidence type="ECO:0000313" key="2">
    <source>
        <dbReference type="EMBL" id="ACY02065.1"/>
    </source>
</evidence>
<accession>D0PR22</accession>
<evidence type="ECO:0000259" key="1">
    <source>
        <dbReference type="Pfam" id="PF07632"/>
    </source>
</evidence>
<dbReference type="PROSITE" id="PS51257">
    <property type="entry name" value="PROKAR_LIPOPROTEIN"/>
    <property type="match status" value="1"/>
</dbReference>
<feature type="domain" description="Cellulose-binding Sde182 nucleoside hydrolase-like" evidence="1">
    <location>
        <begin position="36"/>
        <end position="275"/>
    </location>
</feature>
<reference evidence="2" key="2">
    <citation type="journal article" date="2013" name="J. Biol. Chem.">
        <title>An Extra Peptide within the Catalytic Module of a ?-Agarase Affects the Agarose Degradation Pattern.</title>
        <authorList>
            <person name="Han W.J."/>
            <person name="Gu J.Y."/>
            <person name="Liu H.H."/>
            <person name="Li F.C."/>
            <person name="Wu Z.H."/>
            <person name="Li Y.Z."/>
        </authorList>
    </citation>
    <scope>NUCLEOTIDE SEQUENCE</scope>
    <source>
        <strain evidence="2">MY04</strain>
    </source>
</reference>
<organism evidence="2">
    <name type="scientific">Flammeovirga yaeyamensis</name>
    <dbReference type="NCBI Taxonomy" id="367791"/>
    <lineage>
        <taxon>Bacteria</taxon>
        <taxon>Pseudomonadati</taxon>
        <taxon>Bacteroidota</taxon>
        <taxon>Cytophagia</taxon>
        <taxon>Cytophagales</taxon>
        <taxon>Flammeovirgaceae</taxon>
        <taxon>Flammeovirga</taxon>
    </lineage>
</organism>
<reference evidence="2" key="1">
    <citation type="submission" date="2008-01" db="EMBL/GenBank/DDBJ databases">
        <authorList>
            <person name="Zhu B.L."/>
            <person name="Shi Y.L."/>
        </authorList>
    </citation>
    <scope>NUCLEOTIDE SEQUENCE</scope>
    <source>
        <strain evidence="2">MY04</strain>
    </source>
</reference>
<dbReference type="SUPFAM" id="SSF53590">
    <property type="entry name" value="Nucleoside hydrolase"/>
    <property type="match status" value="1"/>
</dbReference>
<dbReference type="InterPro" id="IPR036452">
    <property type="entry name" value="Ribo_hydro-like"/>
</dbReference>
<dbReference type="Pfam" id="PF07632">
    <property type="entry name" value="Sde182_NH-like"/>
    <property type="match status" value="1"/>
</dbReference>
<dbReference type="EMBL" id="EU414985">
    <property type="protein sequence ID" value="ACY02065.1"/>
    <property type="molecule type" value="Genomic_DNA"/>
</dbReference>
<dbReference type="GO" id="GO:0016799">
    <property type="term" value="F:hydrolase activity, hydrolyzing N-glycosyl compounds"/>
    <property type="evidence" value="ECO:0007669"/>
    <property type="project" value="InterPro"/>
</dbReference>